<dbReference type="OrthoDB" id="441223at2759"/>
<sequence>MSDAQASASKGADNVIENKNRRHRKDKPWDTDDIDHWEIPEFKKEEMKGPLTEESSFATLFPKYRERYLKEVWADVTSALDKHGVACTLDLVEGSMLVKTTRKTFDPYIILKARDMIKLLSRSVPFPQAVKILDDGVACDVIKIGNIVRNKERFVKRRQRIIGPNGSTLKAIELLTGCYVLVQGNTVSAMGPYKALKDVRRIVLDCLKNIHPIYHIKELMIKRELAKDPKLAEESWDRFLPKFKKRNVKSKKPSSAAGGPTTSGSNETPLGTRAATDANGEASSKPKPKPKQKTYTPFPPPQQPRKVDLQLESGEYFLKPQERERAEKAKKLEKKLTAQAEVAQQREREREKAFQPPTEGGAAKDDKKKKRKRDEAVAAATETSSPEKKDKRDKKDRKKKSKRDEE</sequence>
<dbReference type="HOGENOM" id="CLU_040185_0_2_1"/>
<dbReference type="InterPro" id="IPR036612">
    <property type="entry name" value="KH_dom_type_1_sf"/>
</dbReference>
<evidence type="ECO:0000256" key="6">
    <source>
        <dbReference type="ARBA" id="ARBA00022884"/>
    </source>
</evidence>
<dbReference type="eggNOG" id="KOG2874">
    <property type="taxonomic scope" value="Eukaryota"/>
</dbReference>
<evidence type="ECO:0000313" key="15">
    <source>
        <dbReference type="Proteomes" id="UP000053664"/>
    </source>
</evidence>
<dbReference type="GO" id="GO:0003723">
    <property type="term" value="F:RNA binding"/>
    <property type="evidence" value="ECO:0007669"/>
    <property type="project" value="UniProtKB-KW"/>
</dbReference>
<dbReference type="GO" id="GO:0032040">
    <property type="term" value="C:small-subunit processome"/>
    <property type="evidence" value="ECO:0007669"/>
    <property type="project" value="TreeGrafter"/>
</dbReference>
<dbReference type="GeneID" id="19320601"/>
<dbReference type="CDD" id="cd22394">
    <property type="entry name" value="KH-I_KRR1_rpt2"/>
    <property type="match status" value="1"/>
</dbReference>
<feature type="region of interest" description="Disordered" evidence="12">
    <location>
        <begin position="247"/>
        <end position="406"/>
    </location>
</feature>
<evidence type="ECO:0000256" key="12">
    <source>
        <dbReference type="SAM" id="MobiDB-lite"/>
    </source>
</evidence>
<dbReference type="Pfam" id="PF21800">
    <property type="entry name" value="KH_KRR1_2nd"/>
    <property type="match status" value="1"/>
</dbReference>
<feature type="compositionally biased region" description="Low complexity" evidence="12">
    <location>
        <begin position="253"/>
        <end position="265"/>
    </location>
</feature>
<protein>
    <recommendedName>
        <fullName evidence="3 11">KRR1 small subunit processome component</fullName>
    </recommendedName>
    <alternativeName>
        <fullName evidence="11">KRR-R motif-containing protein 1</fullName>
    </alternativeName>
</protein>
<dbReference type="Proteomes" id="UP000053664">
    <property type="component" value="Unassembled WGS sequence"/>
</dbReference>
<evidence type="ECO:0000256" key="10">
    <source>
        <dbReference type="ARBA" id="ARBA00025908"/>
    </source>
</evidence>
<proteinExistence type="inferred from homology"/>
<evidence type="ECO:0000256" key="1">
    <source>
        <dbReference type="ARBA" id="ARBA00004604"/>
    </source>
</evidence>
<dbReference type="EMBL" id="KE361649">
    <property type="protein sequence ID" value="EPQ25852.1"/>
    <property type="molecule type" value="Genomic_DNA"/>
</dbReference>
<evidence type="ECO:0000256" key="8">
    <source>
        <dbReference type="ARBA" id="ARBA00023274"/>
    </source>
</evidence>
<dbReference type="AlphaFoldDB" id="A0A061H0L5"/>
<dbReference type="KEGG" id="pfp:PFL1_06527"/>
<keyword evidence="6 11" id="KW-0694">RNA-binding</keyword>
<feature type="region of interest" description="Disordered" evidence="12">
    <location>
        <begin position="1"/>
        <end position="33"/>
    </location>
</feature>
<feature type="compositionally biased region" description="Basic and acidic residues" evidence="12">
    <location>
        <begin position="344"/>
        <end position="353"/>
    </location>
</feature>
<keyword evidence="4 11" id="KW-0690">Ribosome biogenesis</keyword>
<evidence type="ECO:0000256" key="3">
    <source>
        <dbReference type="ARBA" id="ARBA00017405"/>
    </source>
</evidence>
<dbReference type="PANTHER" id="PTHR12581">
    <property type="entry name" value="HIV-1 REV BINDING PROTEIN 2, 3"/>
    <property type="match status" value="1"/>
</dbReference>
<dbReference type="PIRSF" id="PIRSF006515">
    <property type="entry name" value="KRR1"/>
    <property type="match status" value="1"/>
</dbReference>
<evidence type="ECO:0000313" key="14">
    <source>
        <dbReference type="EMBL" id="EPQ25852.1"/>
    </source>
</evidence>
<organism evidence="14 15">
    <name type="scientific">Pseudozyma flocculosa PF-1</name>
    <dbReference type="NCBI Taxonomy" id="1277687"/>
    <lineage>
        <taxon>Eukaryota</taxon>
        <taxon>Fungi</taxon>
        <taxon>Dikarya</taxon>
        <taxon>Basidiomycota</taxon>
        <taxon>Ustilaginomycotina</taxon>
        <taxon>Ustilaginomycetes</taxon>
        <taxon>Ustilaginales</taxon>
        <taxon>Ustilaginaceae</taxon>
        <taxon>Pseudozyma</taxon>
    </lineage>
</organism>
<dbReference type="Gene3D" id="3.30.1370.10">
    <property type="entry name" value="K Homology domain, type 1"/>
    <property type="match status" value="2"/>
</dbReference>
<dbReference type="InterPro" id="IPR048550">
    <property type="entry name" value="KRR1-like_KH1_euk"/>
</dbReference>
<dbReference type="PANTHER" id="PTHR12581:SF0">
    <property type="entry name" value="KRR1 SMALL SUBUNIT PROCESSOME COMPONENT HOMOLOG"/>
    <property type="match status" value="1"/>
</dbReference>
<dbReference type="RefSeq" id="XP_007882262.1">
    <property type="nucleotide sequence ID" value="XM_007884071.1"/>
</dbReference>
<evidence type="ECO:0000256" key="5">
    <source>
        <dbReference type="ARBA" id="ARBA00022552"/>
    </source>
</evidence>
<evidence type="ECO:0000256" key="2">
    <source>
        <dbReference type="ARBA" id="ARBA00009344"/>
    </source>
</evidence>
<keyword evidence="5 11" id="KW-0698">rRNA processing</keyword>
<dbReference type="InterPro" id="IPR004087">
    <property type="entry name" value="KH_dom"/>
</dbReference>
<gene>
    <name evidence="14" type="ORF">PFL1_06527</name>
</gene>
<comment type="subunit">
    <text evidence="10">Component of the ribosomal small subunit (SSU) processome composed of at least 40 protein subunits and snoRNA U3. Interacts with snoRNA U3. Interacts with MPP10, KRI1 and with ribosomal proteins RPS1A, RPS4A, RPS4B, RPS8A, RPS8B, RPS11A, RPS11B, RPS13, RPS24, RPS25, RPL4A, RPL7B, RPL8, RPL23, RPL25 and RPL28.</text>
</comment>
<dbReference type="InterPro" id="IPR048548">
    <property type="entry name" value="KRR1-like_KH2"/>
</dbReference>
<comment type="similarity">
    <text evidence="2 11">Belongs to the KRR1 family.</text>
</comment>
<feature type="compositionally biased region" description="Basic and acidic residues" evidence="12">
    <location>
        <begin position="320"/>
        <end position="336"/>
    </location>
</feature>
<comment type="subcellular location">
    <subcellularLocation>
        <location evidence="1 11">Nucleus</location>
        <location evidence="1 11">Nucleolus</location>
    </subcellularLocation>
</comment>
<evidence type="ECO:0000256" key="7">
    <source>
        <dbReference type="ARBA" id="ARBA00023242"/>
    </source>
</evidence>
<dbReference type="FunFam" id="3.30.1370.10:FF:000011">
    <property type="entry name" value="KRR1 small subunit processome component"/>
    <property type="match status" value="1"/>
</dbReference>
<dbReference type="InterPro" id="IPR048549">
    <property type="entry name" value="KRR1-like_KH2_euk"/>
</dbReference>
<dbReference type="Pfam" id="PF17903">
    <property type="entry name" value="KH_KRR1_1st"/>
    <property type="match status" value="1"/>
</dbReference>
<reference evidence="14 15" key="1">
    <citation type="journal article" date="2013" name="Plant Cell">
        <title>The transition from a phytopathogenic smut ancestor to an anamorphic biocontrol agent deciphered by comparative whole-genome analysis.</title>
        <authorList>
            <person name="Lefebvre F."/>
            <person name="Joly D.L."/>
            <person name="Labbe C."/>
            <person name="Teichmann B."/>
            <person name="Linning R."/>
            <person name="Belzile F."/>
            <person name="Bakkeren G."/>
            <person name="Belanger R.R."/>
        </authorList>
    </citation>
    <scope>NUCLEOTIDE SEQUENCE [LARGE SCALE GENOMIC DNA]</scope>
    <source>
        <strain evidence="14 15">PF-1</strain>
    </source>
</reference>
<accession>A0A061H0L5</accession>
<evidence type="ECO:0000256" key="9">
    <source>
        <dbReference type="ARBA" id="ARBA00024668"/>
    </source>
</evidence>
<feature type="domain" description="K Homology" evidence="13">
    <location>
        <begin position="138"/>
        <end position="208"/>
    </location>
</feature>
<evidence type="ECO:0000256" key="11">
    <source>
        <dbReference type="PIRNR" id="PIRNR006515"/>
    </source>
</evidence>
<evidence type="ECO:0000259" key="13">
    <source>
        <dbReference type="SMART" id="SM00322"/>
    </source>
</evidence>
<dbReference type="GO" id="GO:0006364">
    <property type="term" value="P:rRNA processing"/>
    <property type="evidence" value="ECO:0007669"/>
    <property type="project" value="UniProtKB-KW"/>
</dbReference>
<keyword evidence="8 11" id="KW-0687">Ribonucleoprotein</keyword>
<comment type="function">
    <text evidence="9">Required for 40S ribosome biogenesis. Involved in nucleolar processing of pre-18S ribosomal RNA and ribosome assembly. Essential for vegetative growth.</text>
</comment>
<keyword evidence="7 11" id="KW-0539">Nucleus</keyword>
<dbReference type="FunFam" id="3.30.1370.10:FF:000014">
    <property type="entry name" value="KRR1 small subunit processome component"/>
    <property type="match status" value="1"/>
</dbReference>
<feature type="compositionally biased region" description="Basic residues" evidence="12">
    <location>
        <begin position="391"/>
        <end position="406"/>
    </location>
</feature>
<dbReference type="CDD" id="cd22393">
    <property type="entry name" value="KH-I_KRR1_rpt1"/>
    <property type="match status" value="1"/>
</dbReference>
<evidence type="ECO:0000256" key="4">
    <source>
        <dbReference type="ARBA" id="ARBA00022517"/>
    </source>
</evidence>
<name>A0A061H0L5_9BASI</name>
<dbReference type="InterPro" id="IPR041174">
    <property type="entry name" value="KRR1-like_KH1"/>
</dbReference>
<dbReference type="SMART" id="SM00322">
    <property type="entry name" value="KH"/>
    <property type="match status" value="1"/>
</dbReference>
<dbReference type="InterPro" id="IPR024166">
    <property type="entry name" value="rRNA_assembly_KRR1"/>
</dbReference>
<dbReference type="SUPFAM" id="SSF54791">
    <property type="entry name" value="Eukaryotic type KH-domain (KH-domain type I)"/>
    <property type="match status" value="1"/>
</dbReference>